<evidence type="ECO:0000259" key="1">
    <source>
        <dbReference type="Pfam" id="PF00293"/>
    </source>
</evidence>
<dbReference type="InterPro" id="IPR015797">
    <property type="entry name" value="NUDIX_hydrolase-like_dom_sf"/>
</dbReference>
<accession>A0A381TTI9</accession>
<dbReference type="CDD" id="cd03674">
    <property type="entry name" value="NUDIX_Hydrolase"/>
    <property type="match status" value="1"/>
</dbReference>
<dbReference type="Gene3D" id="3.90.79.10">
    <property type="entry name" value="Nucleoside Triphosphate Pyrophosphohydrolase"/>
    <property type="match status" value="1"/>
</dbReference>
<feature type="domain" description="Nudix hydrolase" evidence="1">
    <location>
        <begin position="51"/>
        <end position="168"/>
    </location>
</feature>
<proteinExistence type="predicted"/>
<name>A0A381TTI9_9ZZZZ</name>
<organism evidence="2">
    <name type="scientific">marine metagenome</name>
    <dbReference type="NCBI Taxonomy" id="408172"/>
    <lineage>
        <taxon>unclassified sequences</taxon>
        <taxon>metagenomes</taxon>
        <taxon>ecological metagenomes</taxon>
    </lineage>
</organism>
<reference evidence="2" key="1">
    <citation type="submission" date="2018-05" db="EMBL/GenBank/DDBJ databases">
        <authorList>
            <person name="Lanie J.A."/>
            <person name="Ng W.-L."/>
            <person name="Kazmierczak K.M."/>
            <person name="Andrzejewski T.M."/>
            <person name="Davidsen T.M."/>
            <person name="Wayne K.J."/>
            <person name="Tettelin H."/>
            <person name="Glass J.I."/>
            <person name="Rusch D."/>
            <person name="Podicherti R."/>
            <person name="Tsui H.-C.T."/>
            <person name="Winkler M.E."/>
        </authorList>
    </citation>
    <scope>NUCLEOTIDE SEQUENCE</scope>
</reference>
<dbReference type="Pfam" id="PF00293">
    <property type="entry name" value="NUDIX"/>
    <property type="match status" value="1"/>
</dbReference>
<dbReference type="InterPro" id="IPR000086">
    <property type="entry name" value="NUDIX_hydrolase_dom"/>
</dbReference>
<gene>
    <name evidence="2" type="ORF">METZ01_LOCUS72206</name>
</gene>
<dbReference type="SUPFAM" id="SSF55811">
    <property type="entry name" value="Nudix"/>
    <property type="match status" value="1"/>
</dbReference>
<sequence>MAFTYLNNLLHAYKDSFPEEKVPTTKMIQFLKNDENCFNRDNWYGHFTGSAWIVDSSREWVLMTHHRQLNLWLQFGGHADGCYNLLEVALKETREESGLNQFDVLSDKIFDLDIHDIPKRENEPSHLHFDVRFIFETKRGAEKIAVSNESYDVAWIHINDVLNKNPEKSIARMLKKTNNNHIY</sequence>
<evidence type="ECO:0000313" key="2">
    <source>
        <dbReference type="EMBL" id="SVA19352.1"/>
    </source>
</evidence>
<protein>
    <recommendedName>
        <fullName evidence="1">Nudix hydrolase domain-containing protein</fullName>
    </recommendedName>
</protein>
<dbReference type="AlphaFoldDB" id="A0A381TTI9"/>
<dbReference type="EMBL" id="UINC01005140">
    <property type="protein sequence ID" value="SVA19352.1"/>
    <property type="molecule type" value="Genomic_DNA"/>
</dbReference>